<proteinExistence type="predicted"/>
<dbReference type="AlphaFoldDB" id="A0A4Y2ANN2"/>
<sequence length="118" mass="13720">MILLRVSEHLNTLAFQQVACIVKMVCKEVVFRRGDDCLREDRTNFLHSLIGDLTGILHNVYGGRNEEVRGKVLFSLNGWENDSLWRTSYELCIMNCSMSCIVEDSYLNVLLRVFIFRK</sequence>
<accession>A0A4Y2ANN2</accession>
<comment type="caution">
    <text evidence="1">The sequence shown here is derived from an EMBL/GenBank/DDBJ whole genome shotgun (WGS) entry which is preliminary data.</text>
</comment>
<name>A0A4Y2ANN2_ARAVE</name>
<organism evidence="1 2">
    <name type="scientific">Araneus ventricosus</name>
    <name type="common">Orbweaver spider</name>
    <name type="synonym">Epeira ventricosa</name>
    <dbReference type="NCBI Taxonomy" id="182803"/>
    <lineage>
        <taxon>Eukaryota</taxon>
        <taxon>Metazoa</taxon>
        <taxon>Ecdysozoa</taxon>
        <taxon>Arthropoda</taxon>
        <taxon>Chelicerata</taxon>
        <taxon>Arachnida</taxon>
        <taxon>Araneae</taxon>
        <taxon>Araneomorphae</taxon>
        <taxon>Entelegynae</taxon>
        <taxon>Araneoidea</taxon>
        <taxon>Araneidae</taxon>
        <taxon>Araneus</taxon>
    </lineage>
</organism>
<gene>
    <name evidence="1" type="ORF">AVEN_143759_1</name>
</gene>
<dbReference type="EMBL" id="BGPR01000025">
    <property type="protein sequence ID" value="GBL81501.1"/>
    <property type="molecule type" value="Genomic_DNA"/>
</dbReference>
<keyword evidence="2" id="KW-1185">Reference proteome</keyword>
<evidence type="ECO:0000313" key="2">
    <source>
        <dbReference type="Proteomes" id="UP000499080"/>
    </source>
</evidence>
<reference evidence="1 2" key="1">
    <citation type="journal article" date="2019" name="Sci. Rep.">
        <title>Orb-weaving spider Araneus ventricosus genome elucidates the spidroin gene catalogue.</title>
        <authorList>
            <person name="Kono N."/>
            <person name="Nakamura H."/>
            <person name="Ohtoshi R."/>
            <person name="Moran D.A.P."/>
            <person name="Shinohara A."/>
            <person name="Yoshida Y."/>
            <person name="Fujiwara M."/>
            <person name="Mori M."/>
            <person name="Tomita M."/>
            <person name="Arakawa K."/>
        </authorList>
    </citation>
    <scope>NUCLEOTIDE SEQUENCE [LARGE SCALE GENOMIC DNA]</scope>
</reference>
<dbReference type="Proteomes" id="UP000499080">
    <property type="component" value="Unassembled WGS sequence"/>
</dbReference>
<protein>
    <submittedName>
        <fullName evidence="1">Uncharacterized protein</fullName>
    </submittedName>
</protein>
<evidence type="ECO:0000313" key="1">
    <source>
        <dbReference type="EMBL" id="GBL81501.1"/>
    </source>
</evidence>